<dbReference type="Proteomes" id="UP000537141">
    <property type="component" value="Unassembled WGS sequence"/>
</dbReference>
<gene>
    <name evidence="1" type="ORF">HNQ55_000563</name>
</gene>
<evidence type="ECO:0000313" key="2">
    <source>
        <dbReference type="Proteomes" id="UP000537141"/>
    </source>
</evidence>
<sequence>MKVLLVIITLALLAACQDKPLVSENVNDQPVATSEASKGVNEVTTNFPCVSKHTINKSPPVQDKSKIKAMLLKSGKITPEMTDEQADKVVNDFIRAKQTPKNTCK</sequence>
<dbReference type="RefSeq" id="WP_184422345.1">
    <property type="nucleotide sequence ID" value="NZ_AP027362.1"/>
</dbReference>
<dbReference type="EMBL" id="JACHHU010000002">
    <property type="protein sequence ID" value="MBB6542088.1"/>
    <property type="molecule type" value="Genomic_DNA"/>
</dbReference>
<protein>
    <submittedName>
        <fullName evidence="1">Uncharacterized protein</fullName>
    </submittedName>
</protein>
<dbReference type="PROSITE" id="PS51257">
    <property type="entry name" value="PROKAR_LIPOPROTEIN"/>
    <property type="match status" value="1"/>
</dbReference>
<comment type="caution">
    <text evidence="1">The sequence shown here is derived from an EMBL/GenBank/DDBJ whole genome shotgun (WGS) entry which is preliminary data.</text>
</comment>
<organism evidence="1 2">
    <name type="scientific">Thalassotalea piscium</name>
    <dbReference type="NCBI Taxonomy" id="1230533"/>
    <lineage>
        <taxon>Bacteria</taxon>
        <taxon>Pseudomonadati</taxon>
        <taxon>Pseudomonadota</taxon>
        <taxon>Gammaproteobacteria</taxon>
        <taxon>Alteromonadales</taxon>
        <taxon>Colwelliaceae</taxon>
        <taxon>Thalassotalea</taxon>
    </lineage>
</organism>
<accession>A0A7X0NER7</accession>
<keyword evidence="2" id="KW-1185">Reference proteome</keyword>
<proteinExistence type="predicted"/>
<name>A0A7X0NER7_9GAMM</name>
<reference evidence="1 2" key="1">
    <citation type="submission" date="2020-08" db="EMBL/GenBank/DDBJ databases">
        <title>Genomic Encyclopedia of Type Strains, Phase IV (KMG-IV): sequencing the most valuable type-strain genomes for metagenomic binning, comparative biology and taxonomic classification.</title>
        <authorList>
            <person name="Goeker M."/>
        </authorList>
    </citation>
    <scope>NUCLEOTIDE SEQUENCE [LARGE SCALE GENOMIC DNA]</scope>
    <source>
        <strain evidence="1 2">DSM 26287</strain>
    </source>
</reference>
<dbReference type="AlphaFoldDB" id="A0A7X0NER7"/>
<evidence type="ECO:0000313" key="1">
    <source>
        <dbReference type="EMBL" id="MBB6542088.1"/>
    </source>
</evidence>